<proteinExistence type="predicted"/>
<protein>
    <submittedName>
        <fullName evidence="1">Uncharacterized protein</fullName>
    </submittedName>
</protein>
<dbReference type="EMBL" id="GBXM01096272">
    <property type="protein sequence ID" value="JAH12305.1"/>
    <property type="molecule type" value="Transcribed_RNA"/>
</dbReference>
<accession>A0A0E9Q7K5</accession>
<evidence type="ECO:0000313" key="1">
    <source>
        <dbReference type="EMBL" id="JAH12305.1"/>
    </source>
</evidence>
<reference evidence="1" key="1">
    <citation type="submission" date="2014-11" db="EMBL/GenBank/DDBJ databases">
        <authorList>
            <person name="Amaro Gonzalez C."/>
        </authorList>
    </citation>
    <scope>NUCLEOTIDE SEQUENCE</scope>
</reference>
<sequence>MHITFWIFCQEYLITYLKPEALIGSTSKMRFFHLNDKGVLESSTVF</sequence>
<dbReference type="AlphaFoldDB" id="A0A0E9Q7K5"/>
<name>A0A0E9Q7K5_ANGAN</name>
<organism evidence="1">
    <name type="scientific">Anguilla anguilla</name>
    <name type="common">European freshwater eel</name>
    <name type="synonym">Muraena anguilla</name>
    <dbReference type="NCBI Taxonomy" id="7936"/>
    <lineage>
        <taxon>Eukaryota</taxon>
        <taxon>Metazoa</taxon>
        <taxon>Chordata</taxon>
        <taxon>Craniata</taxon>
        <taxon>Vertebrata</taxon>
        <taxon>Euteleostomi</taxon>
        <taxon>Actinopterygii</taxon>
        <taxon>Neopterygii</taxon>
        <taxon>Teleostei</taxon>
        <taxon>Anguilliformes</taxon>
        <taxon>Anguillidae</taxon>
        <taxon>Anguilla</taxon>
    </lineage>
</organism>
<reference evidence="1" key="2">
    <citation type="journal article" date="2015" name="Fish Shellfish Immunol.">
        <title>Early steps in the European eel (Anguilla anguilla)-Vibrio vulnificus interaction in the gills: Role of the RtxA13 toxin.</title>
        <authorList>
            <person name="Callol A."/>
            <person name="Pajuelo D."/>
            <person name="Ebbesson L."/>
            <person name="Teles M."/>
            <person name="MacKenzie S."/>
            <person name="Amaro C."/>
        </authorList>
    </citation>
    <scope>NUCLEOTIDE SEQUENCE</scope>
</reference>